<organism evidence="7 8">
    <name type="scientific">Paenibacillus endophyticus</name>
    <dbReference type="NCBI Taxonomy" id="1294268"/>
    <lineage>
        <taxon>Bacteria</taxon>
        <taxon>Bacillati</taxon>
        <taxon>Bacillota</taxon>
        <taxon>Bacilli</taxon>
        <taxon>Bacillales</taxon>
        <taxon>Paenibacillaceae</taxon>
        <taxon>Paenibacillus</taxon>
    </lineage>
</organism>
<evidence type="ECO:0000259" key="6">
    <source>
        <dbReference type="PROSITE" id="PS50022"/>
    </source>
</evidence>
<dbReference type="Gene3D" id="2.60.40.1180">
    <property type="entry name" value="Golgi alpha-mannosidase II"/>
    <property type="match status" value="1"/>
</dbReference>
<comment type="similarity">
    <text evidence="1">Belongs to the glycosyl hydrolase 27 family.</text>
</comment>
<evidence type="ECO:0000256" key="4">
    <source>
        <dbReference type="ARBA" id="ARBA00023295"/>
    </source>
</evidence>
<dbReference type="InterPro" id="IPR008979">
    <property type="entry name" value="Galactose-bd-like_sf"/>
</dbReference>
<dbReference type="SUPFAM" id="SSF51445">
    <property type="entry name" value="(Trans)glycosidases"/>
    <property type="match status" value="1"/>
</dbReference>
<evidence type="ECO:0000256" key="5">
    <source>
        <dbReference type="SAM" id="SignalP"/>
    </source>
</evidence>
<dbReference type="Proteomes" id="UP000518605">
    <property type="component" value="Unassembled WGS sequence"/>
</dbReference>
<name>A0A7W5C509_9BACL</name>
<feature type="chain" id="PRO_5039652471" description="F5/8 type C domain-containing protein" evidence="5">
    <location>
        <begin position="28"/>
        <end position="1024"/>
    </location>
</feature>
<dbReference type="InterPro" id="IPR002241">
    <property type="entry name" value="Glyco_hydro_27"/>
</dbReference>
<dbReference type="Gene3D" id="3.20.20.70">
    <property type="entry name" value="Aldolase class I"/>
    <property type="match status" value="1"/>
</dbReference>
<reference evidence="7 8" key="1">
    <citation type="submission" date="2020-08" db="EMBL/GenBank/DDBJ databases">
        <title>Genomic Encyclopedia of Type Strains, Phase III (KMG-III): the genomes of soil and plant-associated and newly described type strains.</title>
        <authorList>
            <person name="Whitman W."/>
        </authorList>
    </citation>
    <scope>NUCLEOTIDE SEQUENCE [LARGE SCALE GENOMIC DNA]</scope>
    <source>
        <strain evidence="7 8">CECT 8234</strain>
    </source>
</reference>
<dbReference type="GO" id="GO:0005975">
    <property type="term" value="P:carbohydrate metabolic process"/>
    <property type="evidence" value="ECO:0007669"/>
    <property type="project" value="InterPro"/>
</dbReference>
<dbReference type="Pfam" id="PF17801">
    <property type="entry name" value="Melibiase_C"/>
    <property type="match status" value="1"/>
</dbReference>
<feature type="signal peptide" evidence="5">
    <location>
        <begin position="1"/>
        <end position="27"/>
    </location>
</feature>
<dbReference type="PANTHER" id="PTHR11452">
    <property type="entry name" value="ALPHA-GALACTOSIDASE/ALPHA-N-ACETYLGALACTOSAMINIDASE"/>
    <property type="match status" value="1"/>
</dbReference>
<dbReference type="InterPro" id="IPR013785">
    <property type="entry name" value="Aldolase_TIM"/>
</dbReference>
<dbReference type="Pfam" id="PF00754">
    <property type="entry name" value="F5_F8_type_C"/>
    <property type="match status" value="1"/>
</dbReference>
<evidence type="ECO:0000256" key="2">
    <source>
        <dbReference type="ARBA" id="ARBA00022729"/>
    </source>
</evidence>
<proteinExistence type="inferred from homology"/>
<dbReference type="InterPro" id="IPR000421">
    <property type="entry name" value="FA58C"/>
</dbReference>
<dbReference type="RefSeq" id="WP_221226253.1">
    <property type="nucleotide sequence ID" value="NZ_CBCSLB010000004.1"/>
</dbReference>
<dbReference type="Gene3D" id="2.60.120.260">
    <property type="entry name" value="Galactose-binding domain-like"/>
    <property type="match status" value="1"/>
</dbReference>
<dbReference type="InterPro" id="IPR017853">
    <property type="entry name" value="GH"/>
</dbReference>
<protein>
    <recommendedName>
        <fullName evidence="6">F5/8 type C domain-containing protein</fullName>
    </recommendedName>
</protein>
<comment type="caution">
    <text evidence="7">The sequence shown here is derived from an EMBL/GenBank/DDBJ whole genome shotgun (WGS) entry which is preliminary data.</text>
</comment>
<evidence type="ECO:0000256" key="3">
    <source>
        <dbReference type="ARBA" id="ARBA00022801"/>
    </source>
</evidence>
<accession>A0A7W5C509</accession>
<dbReference type="AlphaFoldDB" id="A0A7W5C509"/>
<feature type="domain" description="F5/8 type C" evidence="6">
    <location>
        <begin position="713"/>
        <end position="855"/>
    </location>
</feature>
<evidence type="ECO:0000313" key="7">
    <source>
        <dbReference type="EMBL" id="MBB3150824.1"/>
    </source>
</evidence>
<gene>
    <name evidence="7" type="ORF">FHS16_000858</name>
</gene>
<dbReference type="InterPro" id="IPR041233">
    <property type="entry name" value="Melibiase_C"/>
</dbReference>
<dbReference type="SUPFAM" id="SSF49785">
    <property type="entry name" value="Galactose-binding domain-like"/>
    <property type="match status" value="1"/>
</dbReference>
<keyword evidence="3" id="KW-0378">Hydrolase</keyword>
<dbReference type="SUPFAM" id="SSF51011">
    <property type="entry name" value="Glycosyl hydrolase domain"/>
    <property type="match status" value="1"/>
</dbReference>
<keyword evidence="4" id="KW-0326">Glycosidase</keyword>
<evidence type="ECO:0000256" key="1">
    <source>
        <dbReference type="ARBA" id="ARBA00009743"/>
    </source>
</evidence>
<dbReference type="PROSITE" id="PS50022">
    <property type="entry name" value="FA58C_3"/>
    <property type="match status" value="1"/>
</dbReference>
<keyword evidence="2 5" id="KW-0732">Signal</keyword>
<dbReference type="PANTHER" id="PTHR11452:SF75">
    <property type="entry name" value="ALPHA-GALACTOSIDASE MEL1"/>
    <property type="match status" value="1"/>
</dbReference>
<keyword evidence="8" id="KW-1185">Reference proteome</keyword>
<dbReference type="EMBL" id="JACHXW010000002">
    <property type="protein sequence ID" value="MBB3150824.1"/>
    <property type="molecule type" value="Genomic_DNA"/>
</dbReference>
<evidence type="ECO:0000313" key="8">
    <source>
        <dbReference type="Proteomes" id="UP000518605"/>
    </source>
</evidence>
<sequence length="1024" mass="111146">MKQGIRRSLQVMLVFMLLAAGSIPFGAAVSAAAVVISQAGSVVTATNGELVITYDLSDGRGDFKSGSTVIMSDFYSNYGVVGSTSRISSYDAGTRSASWAAIGADGYGTGGKQLTITNTLVSGSTIILTIKMYENRSFVLAGMTVNKSVSQAINFMEPIASANLDIGAGSDKRIYTTPYTNNYDFGVAPVNDFGSSQNGNDRPYGAGETWGAFNGTSYWVASMFDNTNKHGFIAGAATTFKWKSMQYLRQASTANGSLTGFSVYNAGGQQSGTSVASDQFFLGYFSDYQAGLEQFGEMYAVAEPKLDWTDDVPIGFNTWYAYYTYPTADAMLPMTDYFEDHLKSLGYNYMNLDCCYQGVEGATDLQNLEDFVDYVHGKGMKAGTYSAPFAIFDDLADTVPGTSYTFGNIALKDASGSPIKSYINTYIVDATHPGGRAYIQWIMDNYHVSPGFDYVKLDFIDLGMYDGKFYDTTKNGMQAYRIGMEIMRDTLLAAPQDIYINESIAPLLPGGYAHGRRTGVDTTIGLESYPGIERQAFNAAASWWTNGTLYAYNDVDMIFPESVIDGFNKVTLNEGTLLSTAIALGGGHWLVGDNVPFISDDRMAILQNEGILDLVKKGNAAKPVRMTNFYHKLEHSPSAIYLTDTNGDRIVGLSNWDMNNASSVTVSFSDLGLSSSTAFTLTEIYSQTKLGTYTGSFARTLKPGESIIVRISANASSLPTAPTNLALGKTATASSTWTAGAGYEASKAIDGSLSTRWSAENGTSGNQWLEVNLGPATNVNRVVVSEYGSGNQSFQIDTYALQYWNGSSYVNLSQNFTVGDRRIFNFPTVSTSKLRLYVKTARFIPSIQEIEIYNVAGNTGSRIDQDNSGSAYSTYSDIRASIQRMQTFSLTQSSLPRMDVYLYENYVNKLPEDNLYLDIVLLDASSNPVQTLFSAALHPSNIPGAATPYAVYPRLTGLDTTKKYGLVLRSPETLDDSSTSNKYGFAYNDTNPYAGGFARLSTNGGSTWSTESSGNRDLIFTIYK</sequence>
<dbReference type="InterPro" id="IPR013780">
    <property type="entry name" value="Glyco_hydro_b"/>
</dbReference>
<dbReference type="GO" id="GO:0004553">
    <property type="term" value="F:hydrolase activity, hydrolyzing O-glycosyl compounds"/>
    <property type="evidence" value="ECO:0007669"/>
    <property type="project" value="InterPro"/>
</dbReference>